<accession>A0AAW1VS69</accession>
<proteinExistence type="predicted"/>
<protein>
    <submittedName>
        <fullName evidence="1">Uncharacterized protein</fullName>
    </submittedName>
</protein>
<dbReference type="Proteomes" id="UP001457282">
    <property type="component" value="Unassembled WGS sequence"/>
</dbReference>
<evidence type="ECO:0000313" key="1">
    <source>
        <dbReference type="EMBL" id="KAK9910595.1"/>
    </source>
</evidence>
<organism evidence="1 2">
    <name type="scientific">Rubus argutus</name>
    <name type="common">Southern blackberry</name>
    <dbReference type="NCBI Taxonomy" id="59490"/>
    <lineage>
        <taxon>Eukaryota</taxon>
        <taxon>Viridiplantae</taxon>
        <taxon>Streptophyta</taxon>
        <taxon>Embryophyta</taxon>
        <taxon>Tracheophyta</taxon>
        <taxon>Spermatophyta</taxon>
        <taxon>Magnoliopsida</taxon>
        <taxon>eudicotyledons</taxon>
        <taxon>Gunneridae</taxon>
        <taxon>Pentapetalae</taxon>
        <taxon>rosids</taxon>
        <taxon>fabids</taxon>
        <taxon>Rosales</taxon>
        <taxon>Rosaceae</taxon>
        <taxon>Rosoideae</taxon>
        <taxon>Rosoideae incertae sedis</taxon>
        <taxon>Rubus</taxon>
    </lineage>
</organism>
<dbReference type="EMBL" id="JBEDUW010000007">
    <property type="protein sequence ID" value="KAK9910595.1"/>
    <property type="molecule type" value="Genomic_DNA"/>
</dbReference>
<reference evidence="1 2" key="1">
    <citation type="journal article" date="2023" name="G3 (Bethesda)">
        <title>A chromosome-length genome assembly and annotation of blackberry (Rubus argutus, cv. 'Hillquist').</title>
        <authorList>
            <person name="Bruna T."/>
            <person name="Aryal R."/>
            <person name="Dudchenko O."/>
            <person name="Sargent D.J."/>
            <person name="Mead D."/>
            <person name="Buti M."/>
            <person name="Cavallini A."/>
            <person name="Hytonen T."/>
            <person name="Andres J."/>
            <person name="Pham M."/>
            <person name="Weisz D."/>
            <person name="Mascagni F."/>
            <person name="Usai G."/>
            <person name="Natali L."/>
            <person name="Bassil N."/>
            <person name="Fernandez G.E."/>
            <person name="Lomsadze A."/>
            <person name="Armour M."/>
            <person name="Olukolu B."/>
            <person name="Poorten T."/>
            <person name="Britton C."/>
            <person name="Davik J."/>
            <person name="Ashrafi H."/>
            <person name="Aiden E.L."/>
            <person name="Borodovsky M."/>
            <person name="Worthington M."/>
        </authorList>
    </citation>
    <scope>NUCLEOTIDE SEQUENCE [LARGE SCALE GENOMIC DNA]</scope>
    <source>
        <strain evidence="1">PI 553951</strain>
    </source>
</reference>
<keyword evidence="2" id="KW-1185">Reference proteome</keyword>
<sequence>MSILFFLLQRTRGRTEGRRQWLMETAEDRGDGSRLAIGGDRERRQQQQGFRGLGTFDAVRRFVVYRLQTAAYGVAARRLWLGLTVRADLESTTWLGFFAAVLGRSCDVEAAVIFLLLCRYGAARDDGGLESGTVMGGSVRVCRFGCE</sequence>
<evidence type="ECO:0000313" key="2">
    <source>
        <dbReference type="Proteomes" id="UP001457282"/>
    </source>
</evidence>
<dbReference type="AlphaFoldDB" id="A0AAW1VS69"/>
<name>A0AAW1VS69_RUBAR</name>
<comment type="caution">
    <text evidence="1">The sequence shown here is derived from an EMBL/GenBank/DDBJ whole genome shotgun (WGS) entry which is preliminary data.</text>
</comment>
<gene>
    <name evidence="1" type="ORF">M0R45_034551</name>
</gene>